<dbReference type="STRING" id="118168.MC7420_5855"/>
<proteinExistence type="predicted"/>
<sequence>MLGLSELKQTKVYQEAKQEGLTEGRQEGLEEGELKAKLTAIPRMLQFGLSLEQIAQLQDLPVDVVQHTSHLFHKQNVAAFVELLHHQRSLFSPQDLAELAFLIQPLPDKIEDLSCAIAQWCKQEGHAAQLMAWRQIRSGLLSAMVEKLLGRNSDTQETPSVSVNKAMVQNAIESGESFE</sequence>
<dbReference type="EMBL" id="DS989855">
    <property type="protein sequence ID" value="EDX73975.1"/>
    <property type="molecule type" value="Genomic_DNA"/>
</dbReference>
<name>B4VVZ5_9CYAN</name>
<evidence type="ECO:0000313" key="1">
    <source>
        <dbReference type="EMBL" id="EDX73975.1"/>
    </source>
</evidence>
<reference evidence="1 2" key="1">
    <citation type="submission" date="2008-07" db="EMBL/GenBank/DDBJ databases">
        <authorList>
            <person name="Tandeau de Marsac N."/>
            <person name="Ferriera S."/>
            <person name="Johnson J."/>
            <person name="Kravitz S."/>
            <person name="Beeson K."/>
            <person name="Sutton G."/>
            <person name="Rogers Y.-H."/>
            <person name="Friedman R."/>
            <person name="Frazier M."/>
            <person name="Venter J.C."/>
        </authorList>
    </citation>
    <scope>NUCLEOTIDE SEQUENCE [LARGE SCALE GENOMIC DNA]</scope>
    <source>
        <strain evidence="1 2">PCC 7420</strain>
    </source>
</reference>
<evidence type="ECO:0000313" key="2">
    <source>
        <dbReference type="Proteomes" id="UP000003835"/>
    </source>
</evidence>
<protein>
    <recommendedName>
        <fullName evidence="3">Flagellar assembly protein H</fullName>
    </recommendedName>
</protein>
<keyword evidence="2" id="KW-1185">Reference proteome</keyword>
<dbReference type="HOGENOM" id="CLU_1501036_0_0_3"/>
<evidence type="ECO:0008006" key="3">
    <source>
        <dbReference type="Google" id="ProtNLM"/>
    </source>
</evidence>
<gene>
    <name evidence="1" type="ORF">MC7420_5855</name>
</gene>
<dbReference type="AlphaFoldDB" id="B4VVZ5"/>
<accession>B4VVZ5</accession>
<dbReference type="Proteomes" id="UP000003835">
    <property type="component" value="Unassembled WGS sequence"/>
</dbReference>
<organism evidence="1 2">
    <name type="scientific">Coleofasciculus chthonoplastes PCC 7420</name>
    <dbReference type="NCBI Taxonomy" id="118168"/>
    <lineage>
        <taxon>Bacteria</taxon>
        <taxon>Bacillati</taxon>
        <taxon>Cyanobacteriota</taxon>
        <taxon>Cyanophyceae</taxon>
        <taxon>Coleofasciculales</taxon>
        <taxon>Coleofasciculaceae</taxon>
        <taxon>Coleofasciculus</taxon>
    </lineage>
</organism>
<dbReference type="eggNOG" id="COG5464">
    <property type="taxonomic scope" value="Bacteria"/>
</dbReference>